<evidence type="ECO:0000256" key="1">
    <source>
        <dbReference type="ARBA" id="ARBA00001933"/>
    </source>
</evidence>
<evidence type="ECO:0000313" key="7">
    <source>
        <dbReference type="EMBL" id="KAL1583786.1"/>
    </source>
</evidence>
<dbReference type="GO" id="GO:0000287">
    <property type="term" value="F:magnesium ion binding"/>
    <property type="evidence" value="ECO:0007669"/>
    <property type="project" value="TreeGrafter"/>
</dbReference>
<dbReference type="EMBL" id="JAAQHG020000031">
    <property type="protein sequence ID" value="KAL1583786.1"/>
    <property type="molecule type" value="Genomic_DNA"/>
</dbReference>
<dbReference type="AlphaFoldDB" id="A0AB34KID6"/>
<dbReference type="FunFam" id="3.40.50.1100:FF:000005">
    <property type="entry name" value="Threonine dehydratase catabolic"/>
    <property type="match status" value="1"/>
</dbReference>
<dbReference type="GO" id="GO:0030378">
    <property type="term" value="F:serine racemase activity"/>
    <property type="evidence" value="ECO:0007669"/>
    <property type="project" value="TreeGrafter"/>
</dbReference>
<sequence>MAALSTCPPVNRTSVQEAHKRIEKYIHRTPTVTCETLNRIASTPESQRCPTTGPNVAAEPAPHTNGVQGDASKFKANPKVRLFFKCENQQKIGAFKARGAFHALGRLIEEEGIENVRQKGVTTHSSGNHAQALALAAKTHNVPAHIVMPTISTPSKIAGTKSHGANVIFSGSTSDEREAVVADVIKKTGATLVPPYDHPDIILGQGTQALELEQQAADLIAADSTLSIPGKKGLDAVIAPIGGGGMLSGICAALHGTGIKVFGAEPNFEGANDAEIGLHQGKRVEKVKTLTIADGLRTPVGEIPWSIITDKSKLAGIYSVDEEQIKAALRLAMERAKLFIEPSAAVPLAVMLYNEDFRRLVEREAGPEGWNVGIILSGGNTTVDAIAKMFAAPPKVEERANATRGAQGEKVAENVAG</sequence>
<reference evidence="7 8" key="1">
    <citation type="journal article" date="2020" name="Microbiol. Resour. Announc.">
        <title>Draft Genome Sequence of a Cladosporium Species Isolated from the Mesophotic Ascidian Didemnum maculosum.</title>
        <authorList>
            <person name="Gioti A."/>
            <person name="Siaperas R."/>
            <person name="Nikolaivits E."/>
            <person name="Le Goff G."/>
            <person name="Ouazzani J."/>
            <person name="Kotoulas G."/>
            <person name="Topakas E."/>
        </authorList>
    </citation>
    <scope>NUCLEOTIDE SEQUENCE [LARGE SCALE GENOMIC DNA]</scope>
    <source>
        <strain evidence="7 8">TM138-S3</strain>
    </source>
</reference>
<dbReference type="CDD" id="cd01562">
    <property type="entry name" value="Thr-dehyd"/>
    <property type="match status" value="1"/>
</dbReference>
<feature type="compositionally biased region" description="Polar residues" evidence="5">
    <location>
        <begin position="43"/>
        <end position="54"/>
    </location>
</feature>
<dbReference type="GO" id="GO:0030170">
    <property type="term" value="F:pyridoxal phosphate binding"/>
    <property type="evidence" value="ECO:0007669"/>
    <property type="project" value="TreeGrafter"/>
</dbReference>
<comment type="cofactor">
    <cofactor evidence="1">
        <name>pyridoxal 5'-phosphate</name>
        <dbReference type="ChEBI" id="CHEBI:597326"/>
    </cofactor>
</comment>
<dbReference type="Proteomes" id="UP000803884">
    <property type="component" value="Unassembled WGS sequence"/>
</dbReference>
<proteinExistence type="inferred from homology"/>
<dbReference type="PANTHER" id="PTHR43050">
    <property type="entry name" value="SERINE / THREONINE RACEMASE FAMILY MEMBER"/>
    <property type="match status" value="1"/>
</dbReference>
<dbReference type="Pfam" id="PF00291">
    <property type="entry name" value="PALP"/>
    <property type="match status" value="1"/>
</dbReference>
<feature type="region of interest" description="Disordered" evidence="5">
    <location>
        <begin position="43"/>
        <end position="72"/>
    </location>
</feature>
<organism evidence="7 8">
    <name type="scientific">Cladosporium halotolerans</name>
    <dbReference type="NCBI Taxonomy" id="1052096"/>
    <lineage>
        <taxon>Eukaryota</taxon>
        <taxon>Fungi</taxon>
        <taxon>Dikarya</taxon>
        <taxon>Ascomycota</taxon>
        <taxon>Pezizomycotina</taxon>
        <taxon>Dothideomycetes</taxon>
        <taxon>Dothideomycetidae</taxon>
        <taxon>Cladosporiales</taxon>
        <taxon>Cladosporiaceae</taxon>
        <taxon>Cladosporium</taxon>
    </lineage>
</organism>
<dbReference type="InterPro" id="IPR001926">
    <property type="entry name" value="TrpB-like_PALP"/>
</dbReference>
<keyword evidence="8" id="KW-1185">Reference proteome</keyword>
<dbReference type="InterPro" id="IPR036052">
    <property type="entry name" value="TrpB-like_PALP_sf"/>
</dbReference>
<dbReference type="GO" id="GO:0008721">
    <property type="term" value="F:D-serine ammonia-lyase activity"/>
    <property type="evidence" value="ECO:0007669"/>
    <property type="project" value="TreeGrafter"/>
</dbReference>
<dbReference type="SUPFAM" id="SSF53686">
    <property type="entry name" value="Tryptophan synthase beta subunit-like PLP-dependent enzymes"/>
    <property type="match status" value="1"/>
</dbReference>
<evidence type="ECO:0000256" key="3">
    <source>
        <dbReference type="ARBA" id="ARBA00022898"/>
    </source>
</evidence>
<dbReference type="GO" id="GO:0003941">
    <property type="term" value="F:L-serine ammonia-lyase activity"/>
    <property type="evidence" value="ECO:0007669"/>
    <property type="project" value="TreeGrafter"/>
</dbReference>
<evidence type="ECO:0000256" key="4">
    <source>
        <dbReference type="ARBA" id="ARBA00023239"/>
    </source>
</evidence>
<evidence type="ECO:0000313" key="8">
    <source>
        <dbReference type="Proteomes" id="UP000803884"/>
    </source>
</evidence>
<feature type="domain" description="Tryptophan synthase beta chain-like PALP" evidence="6">
    <location>
        <begin position="72"/>
        <end position="378"/>
    </location>
</feature>
<comment type="similarity">
    <text evidence="2">Belongs to the serine/threonine dehydratase family.</text>
</comment>
<keyword evidence="3" id="KW-0663">Pyridoxal phosphate</keyword>
<keyword evidence="4" id="KW-0456">Lyase</keyword>
<comment type="caution">
    <text evidence="7">The sequence shown here is derived from an EMBL/GenBank/DDBJ whole genome shotgun (WGS) entry which is preliminary data.</text>
</comment>
<dbReference type="RefSeq" id="XP_069226892.1">
    <property type="nucleotide sequence ID" value="XM_069375732.1"/>
</dbReference>
<dbReference type="Gene3D" id="3.40.50.1100">
    <property type="match status" value="2"/>
</dbReference>
<name>A0AB34KID6_9PEZI</name>
<accession>A0AB34KID6</accession>
<dbReference type="PANTHER" id="PTHR43050:SF1">
    <property type="entry name" value="SERINE RACEMASE"/>
    <property type="match status" value="1"/>
</dbReference>
<dbReference type="GeneID" id="96008570"/>
<dbReference type="GO" id="GO:0018114">
    <property type="term" value="F:threonine racemase activity"/>
    <property type="evidence" value="ECO:0007669"/>
    <property type="project" value="TreeGrafter"/>
</dbReference>
<evidence type="ECO:0000256" key="5">
    <source>
        <dbReference type="SAM" id="MobiDB-lite"/>
    </source>
</evidence>
<evidence type="ECO:0000259" key="6">
    <source>
        <dbReference type="Pfam" id="PF00291"/>
    </source>
</evidence>
<dbReference type="GO" id="GO:0005524">
    <property type="term" value="F:ATP binding"/>
    <property type="evidence" value="ECO:0007669"/>
    <property type="project" value="TreeGrafter"/>
</dbReference>
<evidence type="ECO:0000256" key="2">
    <source>
        <dbReference type="ARBA" id="ARBA00010869"/>
    </source>
</evidence>
<gene>
    <name evidence="7" type="ORF">WHR41_07127</name>
</gene>
<protein>
    <recommendedName>
        <fullName evidence="6">Tryptophan synthase beta chain-like PALP domain-containing protein</fullName>
    </recommendedName>
</protein>